<keyword evidence="2" id="KW-0503">Monooxygenase</keyword>
<dbReference type="SUPFAM" id="SSF51905">
    <property type="entry name" value="FAD/NAD(P)-binding domain"/>
    <property type="match status" value="1"/>
</dbReference>
<dbReference type="Gene3D" id="3.50.50.60">
    <property type="entry name" value="FAD/NAD(P)-binding domain"/>
    <property type="match status" value="1"/>
</dbReference>
<dbReference type="RefSeq" id="WP_353900323.1">
    <property type="nucleotide sequence ID" value="NZ_CP158970.1"/>
</dbReference>
<dbReference type="PANTHER" id="PTHR46865">
    <property type="entry name" value="OXIDOREDUCTASE-RELATED"/>
    <property type="match status" value="1"/>
</dbReference>
<dbReference type="Gene3D" id="3.30.9.10">
    <property type="entry name" value="D-Amino Acid Oxidase, subunit A, domain 2"/>
    <property type="match status" value="1"/>
</dbReference>
<protein>
    <submittedName>
        <fullName evidence="2">FAD-dependent monooxygenase</fullName>
    </submittedName>
</protein>
<proteinExistence type="predicted"/>
<name>A0ABW1HPD0_9ACTN</name>
<keyword evidence="2" id="KW-0560">Oxidoreductase</keyword>
<dbReference type="Proteomes" id="UP001596207">
    <property type="component" value="Unassembled WGS sequence"/>
</dbReference>
<dbReference type="InterPro" id="IPR051704">
    <property type="entry name" value="FAD_aromatic-hydroxylase"/>
</dbReference>
<gene>
    <name evidence="2" type="ORF">ACFPZ4_11070</name>
</gene>
<evidence type="ECO:0000259" key="1">
    <source>
        <dbReference type="Pfam" id="PF01494"/>
    </source>
</evidence>
<dbReference type="PRINTS" id="PR00420">
    <property type="entry name" value="RNGMNOXGNASE"/>
</dbReference>
<organism evidence="2 3">
    <name type="scientific">Micromonospora harpali</name>
    <dbReference type="NCBI Taxonomy" id="1490225"/>
    <lineage>
        <taxon>Bacteria</taxon>
        <taxon>Bacillati</taxon>
        <taxon>Actinomycetota</taxon>
        <taxon>Actinomycetes</taxon>
        <taxon>Micromonosporales</taxon>
        <taxon>Micromonosporaceae</taxon>
        <taxon>Micromonospora</taxon>
    </lineage>
</organism>
<feature type="domain" description="FAD-binding" evidence="1">
    <location>
        <begin position="10"/>
        <end position="321"/>
    </location>
</feature>
<dbReference type="InterPro" id="IPR002938">
    <property type="entry name" value="FAD-bd"/>
</dbReference>
<dbReference type="InterPro" id="IPR036188">
    <property type="entry name" value="FAD/NAD-bd_sf"/>
</dbReference>
<accession>A0ABW1HPD0</accession>
<sequence length="412" mass="44944">MATNDKGKRALIVGLGISGISTAIRLRSIGWEPVIVERASARRGGGYFLGVFGAGQDAARRLGILDAIPDRAAADTATFVVNRTGGKRRGLGFTDLPVRLRCMLRGDVERGAFSALPDDVEIRYSTSPTRIEQDDHGVDVTLEQDGVAGTERFDLVVGADGVRSTVRRLAFGPHAQFLHPLGYMVAACLLPHPIAGMGPHEGATLLEPGRALWIFPMEDHPPSAFFSYRTDDIDREFSGRPIDRLRAAFGPQEYGRLLGAALDVYEAAEQPLFDAAEQVRMRRWSTGRVVLVGDAAWCLTVFSGMGVSSAMAGADVLGTMLQRHGDRVVPALQAWEGHLRRPIESYQRAGVDMIPLFTPETRRQIKVRHAFEVGERLPLIGQALRWISRGEHVEKDQDIALVQHDGLALVGG</sequence>
<evidence type="ECO:0000313" key="2">
    <source>
        <dbReference type="EMBL" id="MFC5942017.1"/>
    </source>
</evidence>
<reference evidence="3" key="1">
    <citation type="journal article" date="2019" name="Int. J. Syst. Evol. Microbiol.">
        <title>The Global Catalogue of Microorganisms (GCM) 10K type strain sequencing project: providing services to taxonomists for standard genome sequencing and annotation.</title>
        <authorList>
            <consortium name="The Broad Institute Genomics Platform"/>
            <consortium name="The Broad Institute Genome Sequencing Center for Infectious Disease"/>
            <person name="Wu L."/>
            <person name="Ma J."/>
        </authorList>
    </citation>
    <scope>NUCLEOTIDE SEQUENCE [LARGE SCALE GENOMIC DNA]</scope>
    <source>
        <strain evidence="3">CGMCC 4.7173</strain>
    </source>
</reference>
<dbReference type="PANTHER" id="PTHR46865:SF8">
    <property type="entry name" value="POSSIBLE OXIDOREDUCTASE"/>
    <property type="match status" value="1"/>
</dbReference>
<evidence type="ECO:0000313" key="3">
    <source>
        <dbReference type="Proteomes" id="UP001596207"/>
    </source>
</evidence>
<comment type="caution">
    <text evidence="2">The sequence shown here is derived from an EMBL/GenBank/DDBJ whole genome shotgun (WGS) entry which is preliminary data.</text>
</comment>
<dbReference type="EMBL" id="JBHSQQ010000047">
    <property type="protein sequence ID" value="MFC5942017.1"/>
    <property type="molecule type" value="Genomic_DNA"/>
</dbReference>
<keyword evidence="3" id="KW-1185">Reference proteome</keyword>
<dbReference type="GO" id="GO:0004497">
    <property type="term" value="F:monooxygenase activity"/>
    <property type="evidence" value="ECO:0007669"/>
    <property type="project" value="UniProtKB-KW"/>
</dbReference>
<dbReference type="Pfam" id="PF01494">
    <property type="entry name" value="FAD_binding_3"/>
    <property type="match status" value="1"/>
</dbReference>